<feature type="region of interest" description="Disordered" evidence="1">
    <location>
        <begin position="1"/>
        <end position="40"/>
    </location>
</feature>
<dbReference type="Gramene" id="Kaladp0055s0098.1.v1.1">
    <property type="protein sequence ID" value="Kaladp0055s0098.1.v1.1.CDS.1"/>
    <property type="gene ID" value="Kaladp0055s0098.v1.1"/>
</dbReference>
<evidence type="ECO:0000256" key="1">
    <source>
        <dbReference type="SAM" id="MobiDB-lite"/>
    </source>
</evidence>
<protein>
    <submittedName>
        <fullName evidence="2">Uncharacterized protein</fullName>
    </submittedName>
</protein>
<accession>A0A7N0U6H7</accession>
<feature type="compositionally biased region" description="Low complexity" evidence="1">
    <location>
        <begin position="1"/>
        <end position="15"/>
    </location>
</feature>
<name>A0A7N0U6H7_KALFE</name>
<dbReference type="AlphaFoldDB" id="A0A7N0U6H7"/>
<sequence>MVQLAPAPTSASSASNDHALQSPTHTTSTYATGKSVPGSSSVIQGTWASIAARNIRLEDGLKFEIDSTRADGLIAQLDDDVWT</sequence>
<evidence type="ECO:0000313" key="2">
    <source>
        <dbReference type="EnsemblPlants" id="Kaladp0055s0098.1.v1.1.CDS.1"/>
    </source>
</evidence>
<reference evidence="2" key="1">
    <citation type="submission" date="2021-01" db="UniProtKB">
        <authorList>
            <consortium name="EnsemblPlants"/>
        </authorList>
    </citation>
    <scope>IDENTIFICATION</scope>
</reference>
<dbReference type="EnsemblPlants" id="Kaladp0055s0098.1.v1.1">
    <property type="protein sequence ID" value="Kaladp0055s0098.1.v1.1.CDS.1"/>
    <property type="gene ID" value="Kaladp0055s0098.v1.1"/>
</dbReference>
<keyword evidence="3" id="KW-1185">Reference proteome</keyword>
<organism evidence="2 3">
    <name type="scientific">Kalanchoe fedtschenkoi</name>
    <name type="common">Lavender scallops</name>
    <name type="synonym">South American air plant</name>
    <dbReference type="NCBI Taxonomy" id="63787"/>
    <lineage>
        <taxon>Eukaryota</taxon>
        <taxon>Viridiplantae</taxon>
        <taxon>Streptophyta</taxon>
        <taxon>Embryophyta</taxon>
        <taxon>Tracheophyta</taxon>
        <taxon>Spermatophyta</taxon>
        <taxon>Magnoliopsida</taxon>
        <taxon>eudicotyledons</taxon>
        <taxon>Gunneridae</taxon>
        <taxon>Pentapetalae</taxon>
        <taxon>Saxifragales</taxon>
        <taxon>Crassulaceae</taxon>
        <taxon>Kalanchoe</taxon>
    </lineage>
</organism>
<evidence type="ECO:0000313" key="3">
    <source>
        <dbReference type="Proteomes" id="UP000594263"/>
    </source>
</evidence>
<proteinExistence type="predicted"/>
<dbReference type="Proteomes" id="UP000594263">
    <property type="component" value="Unplaced"/>
</dbReference>
<feature type="compositionally biased region" description="Polar residues" evidence="1">
    <location>
        <begin position="16"/>
        <end position="40"/>
    </location>
</feature>